<evidence type="ECO:0000313" key="2">
    <source>
        <dbReference type="EMBL" id="RTQ92784.1"/>
    </source>
</evidence>
<sequence>MFKYILQLSLGMFILMVSTFVAWYEGSAITYNSIEWEYSTPFTHFFNHNITSGQDISQLDYFVYSAKFQPMFPAIMIVSVIYMVSVIGFYLLSHITKFSISYWGLICSLLILFSVFLSNSVTIGGKVIFWITCVSALFCLIVVGVHIYKIKCPQININ</sequence>
<protein>
    <submittedName>
        <fullName evidence="2">DUF4306 domain-containing protein</fullName>
    </submittedName>
</protein>
<keyword evidence="3" id="KW-1185">Reference proteome</keyword>
<dbReference type="Proteomes" id="UP000276349">
    <property type="component" value="Unassembled WGS sequence"/>
</dbReference>
<proteinExistence type="predicted"/>
<feature type="transmembrane region" description="Helical" evidence="1">
    <location>
        <begin position="5"/>
        <end position="24"/>
    </location>
</feature>
<keyword evidence="1" id="KW-0812">Transmembrane</keyword>
<evidence type="ECO:0000313" key="3">
    <source>
        <dbReference type="Proteomes" id="UP000276349"/>
    </source>
</evidence>
<feature type="transmembrane region" description="Helical" evidence="1">
    <location>
        <begin position="127"/>
        <end position="148"/>
    </location>
</feature>
<evidence type="ECO:0000256" key="1">
    <source>
        <dbReference type="SAM" id="Phobius"/>
    </source>
</evidence>
<keyword evidence="1" id="KW-1133">Transmembrane helix</keyword>
<dbReference type="RefSeq" id="WP_126294480.1">
    <property type="nucleotide sequence ID" value="NZ_RXNR01000027.1"/>
</dbReference>
<dbReference type="AlphaFoldDB" id="A0A431US99"/>
<dbReference type="EMBL" id="RXNR01000027">
    <property type="protein sequence ID" value="RTQ92784.1"/>
    <property type="molecule type" value="Genomic_DNA"/>
</dbReference>
<gene>
    <name evidence="2" type="ORF">EKG35_10880</name>
</gene>
<dbReference type="OrthoDB" id="2721142at2"/>
<reference evidence="2 3" key="1">
    <citation type="submission" date="2018-12" db="EMBL/GenBank/DDBJ databases">
        <authorList>
            <person name="Yu L."/>
        </authorList>
    </citation>
    <scope>NUCLEOTIDE SEQUENCE [LARGE SCALE GENOMIC DNA]</scope>
    <source>
        <strain evidence="2 3">S5H2222</strain>
    </source>
</reference>
<dbReference type="Pfam" id="PF14154">
    <property type="entry name" value="DUF4306"/>
    <property type="match status" value="1"/>
</dbReference>
<dbReference type="InterPro" id="IPR025440">
    <property type="entry name" value="DUF4306"/>
</dbReference>
<organism evidence="2 3">
    <name type="scientific">Lysinibacillus telephonicus</name>
    <dbReference type="NCBI Taxonomy" id="1714840"/>
    <lineage>
        <taxon>Bacteria</taxon>
        <taxon>Bacillati</taxon>
        <taxon>Bacillota</taxon>
        <taxon>Bacilli</taxon>
        <taxon>Bacillales</taxon>
        <taxon>Bacillaceae</taxon>
        <taxon>Lysinibacillus</taxon>
    </lineage>
</organism>
<keyword evidence="1" id="KW-0472">Membrane</keyword>
<name>A0A431US99_9BACI</name>
<accession>A0A431US99</accession>
<feature type="transmembrane region" description="Helical" evidence="1">
    <location>
        <begin position="71"/>
        <end position="93"/>
    </location>
</feature>
<comment type="caution">
    <text evidence="2">The sequence shown here is derived from an EMBL/GenBank/DDBJ whole genome shotgun (WGS) entry which is preliminary data.</text>
</comment>
<feature type="transmembrane region" description="Helical" evidence="1">
    <location>
        <begin position="100"/>
        <end position="121"/>
    </location>
</feature>